<gene>
    <name evidence="1" type="ORF">DPEC_G00277300</name>
</gene>
<evidence type="ECO:0000313" key="1">
    <source>
        <dbReference type="EMBL" id="KAJ7992319.1"/>
    </source>
</evidence>
<accession>A0ACC2FLQ8</accession>
<protein>
    <submittedName>
        <fullName evidence="1">Uncharacterized protein</fullName>
    </submittedName>
</protein>
<comment type="caution">
    <text evidence="1">The sequence shown here is derived from an EMBL/GenBank/DDBJ whole genome shotgun (WGS) entry which is preliminary data.</text>
</comment>
<name>A0ACC2FLQ8_DALPE</name>
<dbReference type="Proteomes" id="UP001157502">
    <property type="component" value="Chromosome 25"/>
</dbReference>
<dbReference type="EMBL" id="CM055752">
    <property type="protein sequence ID" value="KAJ7992319.1"/>
    <property type="molecule type" value="Genomic_DNA"/>
</dbReference>
<evidence type="ECO:0000313" key="2">
    <source>
        <dbReference type="Proteomes" id="UP001157502"/>
    </source>
</evidence>
<organism evidence="1 2">
    <name type="scientific">Dallia pectoralis</name>
    <name type="common">Alaska blackfish</name>
    <dbReference type="NCBI Taxonomy" id="75939"/>
    <lineage>
        <taxon>Eukaryota</taxon>
        <taxon>Metazoa</taxon>
        <taxon>Chordata</taxon>
        <taxon>Craniata</taxon>
        <taxon>Vertebrata</taxon>
        <taxon>Euteleostomi</taxon>
        <taxon>Actinopterygii</taxon>
        <taxon>Neopterygii</taxon>
        <taxon>Teleostei</taxon>
        <taxon>Protacanthopterygii</taxon>
        <taxon>Esociformes</taxon>
        <taxon>Umbridae</taxon>
        <taxon>Dallia</taxon>
    </lineage>
</organism>
<sequence length="77" mass="8106">MTGGLVEENPPGNPCPPPPVPAHPVPGGLSLTRPQPPACPHRHAFIPRLVGLHTWVPSGSVCRRTPTRSTGQAPIRV</sequence>
<keyword evidence="2" id="KW-1185">Reference proteome</keyword>
<proteinExistence type="predicted"/>
<reference evidence="1" key="1">
    <citation type="submission" date="2021-05" db="EMBL/GenBank/DDBJ databases">
        <authorList>
            <person name="Pan Q."/>
            <person name="Jouanno E."/>
            <person name="Zahm M."/>
            <person name="Klopp C."/>
            <person name="Cabau C."/>
            <person name="Louis A."/>
            <person name="Berthelot C."/>
            <person name="Parey E."/>
            <person name="Roest Crollius H."/>
            <person name="Montfort J."/>
            <person name="Robinson-Rechavi M."/>
            <person name="Bouchez O."/>
            <person name="Lampietro C."/>
            <person name="Lopez Roques C."/>
            <person name="Donnadieu C."/>
            <person name="Postlethwait J."/>
            <person name="Bobe J."/>
            <person name="Dillon D."/>
            <person name="Chandos A."/>
            <person name="von Hippel F."/>
            <person name="Guiguen Y."/>
        </authorList>
    </citation>
    <scope>NUCLEOTIDE SEQUENCE</scope>
    <source>
        <strain evidence="1">YG-Jan2019</strain>
    </source>
</reference>